<proteinExistence type="predicted"/>
<keyword evidence="8" id="KW-0175">Coiled coil</keyword>
<dbReference type="EMBL" id="PDNA01000104">
    <property type="protein sequence ID" value="PGH13460.1"/>
    <property type="molecule type" value="Genomic_DNA"/>
</dbReference>
<dbReference type="GO" id="GO:0003735">
    <property type="term" value="F:structural constituent of ribosome"/>
    <property type="evidence" value="ECO:0007669"/>
    <property type="project" value="TreeGrafter"/>
</dbReference>
<evidence type="ECO:0000256" key="8">
    <source>
        <dbReference type="SAM" id="Coils"/>
    </source>
</evidence>
<feature type="compositionally biased region" description="Polar residues" evidence="9">
    <location>
        <begin position="38"/>
        <end position="60"/>
    </location>
</feature>
<gene>
    <name evidence="10" type="ORF">AJ80_06329</name>
</gene>
<accession>A0A2B7XWS9</accession>
<dbReference type="GO" id="GO:0008168">
    <property type="term" value="F:methyltransferase activity"/>
    <property type="evidence" value="ECO:0007669"/>
    <property type="project" value="InterPro"/>
</dbReference>
<dbReference type="GO" id="GO:0046872">
    <property type="term" value="F:metal ion binding"/>
    <property type="evidence" value="ECO:0007669"/>
    <property type="project" value="UniProtKB-KW"/>
</dbReference>
<comment type="subcellular location">
    <subcellularLocation>
        <location evidence="1">Mitochondrion</location>
    </subcellularLocation>
</comment>
<feature type="coiled-coil region" evidence="8">
    <location>
        <begin position="219"/>
        <end position="253"/>
    </location>
</feature>
<evidence type="ECO:0000256" key="5">
    <source>
        <dbReference type="ARBA" id="ARBA00023014"/>
    </source>
</evidence>
<keyword evidence="6" id="KW-0496">Mitochondrion</keyword>
<dbReference type="GO" id="GO:0006412">
    <property type="term" value="P:translation"/>
    <property type="evidence" value="ECO:0007669"/>
    <property type="project" value="InterPro"/>
</dbReference>
<organism evidence="10 11">
    <name type="scientific">Polytolypa hystricis (strain UAMH7299)</name>
    <dbReference type="NCBI Taxonomy" id="1447883"/>
    <lineage>
        <taxon>Eukaryota</taxon>
        <taxon>Fungi</taxon>
        <taxon>Dikarya</taxon>
        <taxon>Ascomycota</taxon>
        <taxon>Pezizomycotina</taxon>
        <taxon>Eurotiomycetes</taxon>
        <taxon>Eurotiomycetidae</taxon>
        <taxon>Onygenales</taxon>
        <taxon>Onygenales incertae sedis</taxon>
        <taxon>Polytolypa</taxon>
    </lineage>
</organism>
<evidence type="ECO:0000256" key="6">
    <source>
        <dbReference type="ARBA" id="ARBA00023128"/>
    </source>
</evidence>
<keyword evidence="2" id="KW-0479">Metal-binding</keyword>
<dbReference type="AlphaFoldDB" id="A0A2B7XWS9"/>
<dbReference type="InterPro" id="IPR015324">
    <property type="entry name" value="Ribosomal_Rsm22-like"/>
</dbReference>
<comment type="caution">
    <text evidence="10">The sequence shown here is derived from an EMBL/GenBank/DDBJ whole genome shotgun (WGS) entry which is preliminary data.</text>
</comment>
<feature type="region of interest" description="Disordered" evidence="9">
    <location>
        <begin position="264"/>
        <end position="295"/>
    </location>
</feature>
<evidence type="ECO:0000256" key="9">
    <source>
        <dbReference type="SAM" id="MobiDB-lite"/>
    </source>
</evidence>
<evidence type="ECO:0008006" key="12">
    <source>
        <dbReference type="Google" id="ProtNLM"/>
    </source>
</evidence>
<evidence type="ECO:0000256" key="1">
    <source>
        <dbReference type="ARBA" id="ARBA00004173"/>
    </source>
</evidence>
<keyword evidence="5" id="KW-0411">Iron-sulfur</keyword>
<dbReference type="GO" id="GO:0051536">
    <property type="term" value="F:iron-sulfur cluster binding"/>
    <property type="evidence" value="ECO:0007669"/>
    <property type="project" value="UniProtKB-KW"/>
</dbReference>
<dbReference type="PANTHER" id="PTHR13184">
    <property type="entry name" value="37S RIBOSOMAL PROTEIN S22"/>
    <property type="match status" value="1"/>
</dbReference>
<dbReference type="Proteomes" id="UP000224634">
    <property type="component" value="Unassembled WGS sequence"/>
</dbReference>
<name>A0A2B7XWS9_POLH7</name>
<evidence type="ECO:0000256" key="7">
    <source>
        <dbReference type="ARBA" id="ARBA00045681"/>
    </source>
</evidence>
<dbReference type="InterPro" id="IPR029063">
    <property type="entry name" value="SAM-dependent_MTases_sf"/>
</dbReference>
<dbReference type="PANTHER" id="PTHR13184:SF5">
    <property type="entry name" value="METHYLTRANSFERASE-LIKE PROTEIN 17, MITOCHONDRIAL"/>
    <property type="match status" value="1"/>
</dbReference>
<evidence type="ECO:0000256" key="4">
    <source>
        <dbReference type="ARBA" id="ARBA00023004"/>
    </source>
</evidence>
<keyword evidence="11" id="KW-1185">Reference proteome</keyword>
<feature type="compositionally biased region" description="Polar residues" evidence="9">
    <location>
        <begin position="280"/>
        <end position="295"/>
    </location>
</feature>
<dbReference type="GO" id="GO:0005763">
    <property type="term" value="C:mitochondrial small ribosomal subunit"/>
    <property type="evidence" value="ECO:0007669"/>
    <property type="project" value="TreeGrafter"/>
</dbReference>
<evidence type="ECO:0000313" key="11">
    <source>
        <dbReference type="Proteomes" id="UP000224634"/>
    </source>
</evidence>
<feature type="compositionally biased region" description="Polar residues" evidence="9">
    <location>
        <begin position="838"/>
        <end position="848"/>
    </location>
</feature>
<reference evidence="10 11" key="1">
    <citation type="submission" date="2017-10" db="EMBL/GenBank/DDBJ databases">
        <title>Comparative genomics in systemic dimorphic fungi from Ajellomycetaceae.</title>
        <authorList>
            <person name="Munoz J.F."/>
            <person name="Mcewen J.G."/>
            <person name="Clay O.K."/>
            <person name="Cuomo C.A."/>
        </authorList>
    </citation>
    <scope>NUCLEOTIDE SEQUENCE [LARGE SCALE GENOMIC DNA]</scope>
    <source>
        <strain evidence="10 11">UAMH7299</strain>
    </source>
</reference>
<feature type="region of interest" description="Disordered" evidence="9">
    <location>
        <begin position="38"/>
        <end position="64"/>
    </location>
</feature>
<dbReference type="InterPro" id="IPR052571">
    <property type="entry name" value="Mt_RNA_Methyltransferase"/>
</dbReference>
<dbReference type="SUPFAM" id="SSF53335">
    <property type="entry name" value="S-adenosyl-L-methionine-dependent methyltransferases"/>
    <property type="match status" value="1"/>
</dbReference>
<evidence type="ECO:0000256" key="2">
    <source>
        <dbReference type="ARBA" id="ARBA00022723"/>
    </source>
</evidence>
<dbReference type="OrthoDB" id="421327at2759"/>
<feature type="compositionally biased region" description="Acidic residues" evidence="9">
    <location>
        <begin position="783"/>
        <end position="799"/>
    </location>
</feature>
<dbReference type="Pfam" id="PF09243">
    <property type="entry name" value="Rsm22"/>
    <property type="match status" value="1"/>
</dbReference>
<comment type="function">
    <text evidence="7">Mitochondrial ribosome (mitoribosome) assembly factor. Binds at the interface of the head and body domains of the mitochondrial small ribosomal subunit (mt-SSU), occluding the mRNA channel and preventing compaction of the head domain towards the body. Probable inactive methyltransferase: retains the characteristic folding and ability to bind S-adenosyl-L-methionine, but it probably lost its methyltransferase activity.</text>
</comment>
<keyword evidence="3" id="KW-0809">Transit peptide</keyword>
<feature type="region of interest" description="Disordered" evidence="9">
    <location>
        <begin position="760"/>
        <end position="848"/>
    </location>
</feature>
<protein>
    <recommendedName>
        <fullName evidence="12">37S ribosomal protein Rsm22</fullName>
    </recommendedName>
</protein>
<evidence type="ECO:0000313" key="10">
    <source>
        <dbReference type="EMBL" id="PGH13460.1"/>
    </source>
</evidence>
<evidence type="ECO:0000256" key="3">
    <source>
        <dbReference type="ARBA" id="ARBA00022946"/>
    </source>
</evidence>
<dbReference type="STRING" id="1447883.A0A2B7XWS9"/>
<sequence length="848" mass="95271">MLSGHSGVKLCASGSQDLLHTLRHARSNRPYTQLLRQTRSSPITHRHLSSLSPASSTLQRPSKKLLRRHHVEKRLLSASPTLAQDATRKDAVFDLVDKIHKQEAEIVKGLEDLELTEDFPDLVYSEDLDLVELISPIVGYRNLNELESRVRLARHEHGQSLPAEELNEEELELYKRLYGEPLARHETTAVEAEEEQSDQLFRDDGEGGLVEVEVDELEDADAMSDAERLEEAMSEVEAEQQSEEEEYEALMERHRRVAQMFGAVGPMEPPPADDIEEGSTIRTHPNTTIGRSTPSDIIHIPSESLTKPVAIILSSYPKKHVAAAAEKLFGGPGLPYSTSLTPKGKQQLPIPLQAGQQRMSNLEANVFISTLYPGMYASTLSVLIELRKRLGQKWLRDLMCKDGGPRVLDAGAGGAGIIAWREILRAEFALMSPDHPSTSPIPMGKSTVLAGSDPLRHRAAALLENTTFLPRLPDYIHLRDGPTMEDDRPAPKRKQFDVIIAPHTIFPIADDYMRKEHVENLWELLNPDGGVLILLEKGVPRGFEAIAGARQMILDNLISSPGSTEYENLLQSPDGERFVKKERGMILAPCTNHSRCPMYTSHGEATARKDYCHFGQRYARPQFQRRMYGEKANPQENVKFSYLAVQRGVDLRESREILQGEAATEAAFQGYDTTTEHEGKAEDQKEMEPFALPRIVFPSLKRKGHVTMDLCTPGGKIERWTIPRSFSKQAYRDARKSEWGDLWALGAKTRQPRNLKLGQTAEDSGDIKRDRRVRRANNRQDSDEAAEQAGEEFDLEGEGVDVPHFSRTMSKFDQAQGKKPPAWVKRMETRKVRKQLNSKKNQLTQGGV</sequence>
<keyword evidence="4" id="KW-0408">Iron</keyword>